<accession>A0A1F4NRA9</accession>
<evidence type="ECO:0000313" key="2">
    <source>
        <dbReference type="EMBL" id="OGB74025.1"/>
    </source>
</evidence>
<name>A0A1F4NRA9_UNCK3</name>
<dbReference type="Proteomes" id="UP000176651">
    <property type="component" value="Unassembled WGS sequence"/>
</dbReference>
<proteinExistence type="predicted"/>
<comment type="caution">
    <text evidence="2">The sequence shown here is derived from an EMBL/GenBank/DDBJ whole genome shotgun (WGS) entry which is preliminary data.</text>
</comment>
<sequence length="141" mass="16762">MSFLNLFKFGYYFDSMPGYTFPGFWIVLIILIVVFVVSLAGSFRLSRARDMSGHKKMLWSSWVNLGYLLSLVGLAWLFFRYQGVVYLNWRLWPALLAIGVVGWTGYLIYLSRWVLPQKLSRQQEKVSQAYYFRHRKGRRKR</sequence>
<keyword evidence="1" id="KW-0472">Membrane</keyword>
<feature type="transmembrane region" description="Helical" evidence="1">
    <location>
        <begin position="91"/>
        <end position="115"/>
    </location>
</feature>
<evidence type="ECO:0000313" key="3">
    <source>
        <dbReference type="Proteomes" id="UP000176651"/>
    </source>
</evidence>
<keyword evidence="1" id="KW-1133">Transmembrane helix</keyword>
<protein>
    <submittedName>
        <fullName evidence="2">Uncharacterized protein</fullName>
    </submittedName>
</protein>
<dbReference type="AlphaFoldDB" id="A0A1F4NRA9"/>
<dbReference type="STRING" id="1798535.A2V68_01500"/>
<organism evidence="2 3">
    <name type="scientific">candidate division Kazan bacterium RBG_13_50_9</name>
    <dbReference type="NCBI Taxonomy" id="1798535"/>
    <lineage>
        <taxon>Bacteria</taxon>
        <taxon>Bacteria division Kazan-3B-28</taxon>
    </lineage>
</organism>
<reference evidence="2 3" key="1">
    <citation type="journal article" date="2016" name="Nat. Commun.">
        <title>Thousands of microbial genomes shed light on interconnected biogeochemical processes in an aquifer system.</title>
        <authorList>
            <person name="Anantharaman K."/>
            <person name="Brown C.T."/>
            <person name="Hug L.A."/>
            <person name="Sharon I."/>
            <person name="Castelle C.J."/>
            <person name="Probst A.J."/>
            <person name="Thomas B.C."/>
            <person name="Singh A."/>
            <person name="Wilkins M.J."/>
            <person name="Karaoz U."/>
            <person name="Brodie E.L."/>
            <person name="Williams K.H."/>
            <person name="Hubbard S.S."/>
            <person name="Banfield J.F."/>
        </authorList>
    </citation>
    <scope>NUCLEOTIDE SEQUENCE [LARGE SCALE GENOMIC DNA]</scope>
</reference>
<dbReference type="EMBL" id="META01000006">
    <property type="protein sequence ID" value="OGB74025.1"/>
    <property type="molecule type" value="Genomic_DNA"/>
</dbReference>
<evidence type="ECO:0000256" key="1">
    <source>
        <dbReference type="SAM" id="Phobius"/>
    </source>
</evidence>
<feature type="transmembrane region" description="Helical" evidence="1">
    <location>
        <begin position="57"/>
        <end position="79"/>
    </location>
</feature>
<gene>
    <name evidence="2" type="ORF">A2V68_01500</name>
</gene>
<keyword evidence="1" id="KW-0812">Transmembrane</keyword>
<feature type="transmembrane region" description="Helical" evidence="1">
    <location>
        <begin position="20"/>
        <end position="45"/>
    </location>
</feature>